<proteinExistence type="predicted"/>
<keyword evidence="1" id="KW-1185">Reference proteome</keyword>
<dbReference type="RefSeq" id="XP_028967304.1">
    <property type="nucleotide sequence ID" value="XM_029111471.1"/>
</dbReference>
<dbReference type="GeneID" id="114828226"/>
<evidence type="ECO:0000313" key="2">
    <source>
        <dbReference type="RefSeq" id="XP_028967304.1"/>
    </source>
</evidence>
<gene>
    <name evidence="2" type="primary">LOC114828226</name>
</gene>
<dbReference type="KEGG" id="goe:114828226"/>
<organism evidence="1 2">
    <name type="scientific">Galendromus occidentalis</name>
    <name type="common">western predatory mite</name>
    <dbReference type="NCBI Taxonomy" id="34638"/>
    <lineage>
        <taxon>Eukaryota</taxon>
        <taxon>Metazoa</taxon>
        <taxon>Ecdysozoa</taxon>
        <taxon>Arthropoda</taxon>
        <taxon>Chelicerata</taxon>
        <taxon>Arachnida</taxon>
        <taxon>Acari</taxon>
        <taxon>Parasitiformes</taxon>
        <taxon>Mesostigmata</taxon>
        <taxon>Gamasina</taxon>
        <taxon>Phytoseioidea</taxon>
        <taxon>Phytoseiidae</taxon>
        <taxon>Typhlodrominae</taxon>
        <taxon>Galendromus</taxon>
    </lineage>
</organism>
<dbReference type="AlphaFoldDB" id="A0AAJ7WHH7"/>
<reference evidence="2" key="1">
    <citation type="submission" date="2025-08" db="UniProtKB">
        <authorList>
            <consortium name="RefSeq"/>
        </authorList>
    </citation>
    <scope>IDENTIFICATION</scope>
</reference>
<accession>A0AAJ7WHH7</accession>
<dbReference type="Proteomes" id="UP000694867">
    <property type="component" value="Unplaced"/>
</dbReference>
<protein>
    <submittedName>
        <fullName evidence="2">Uncharacterized protein LOC114828226</fullName>
    </submittedName>
</protein>
<evidence type="ECO:0000313" key="1">
    <source>
        <dbReference type="Proteomes" id="UP000694867"/>
    </source>
</evidence>
<sequence>MWRCRFRANEGRDLVRERIRSDVMDFVPLPTTVTKARYDGQEEPEDCGLHNDRYRPISNAMAPKYPLRNYATGSALGQPRSEYARSLMPTSEYAKAARSSVYDDVDLADDEIAQKLREMRPRKVFTVESDEEMEEDGDKVAPYSKMHYSNVPSLVLRHSQLRSVPSADQYEKMLEKYGNTVGKASLL</sequence>
<name>A0AAJ7WHH7_9ACAR</name>